<accession>A0A1G8IBY0</accession>
<dbReference type="EMBL" id="FNEE01000001">
    <property type="protein sequence ID" value="SDI16327.1"/>
    <property type="molecule type" value="Genomic_DNA"/>
</dbReference>
<protein>
    <submittedName>
        <fullName evidence="3">Glycosyltransferase involved in cell wall bisynthesis</fullName>
    </submittedName>
</protein>
<dbReference type="InterPro" id="IPR001296">
    <property type="entry name" value="Glyco_trans_1"/>
</dbReference>
<dbReference type="Pfam" id="PF13439">
    <property type="entry name" value="Glyco_transf_4"/>
    <property type="match status" value="1"/>
</dbReference>
<organism evidence="3 4">
    <name type="scientific">Mesorhizobium muleiense</name>
    <dbReference type="NCBI Taxonomy" id="1004279"/>
    <lineage>
        <taxon>Bacteria</taxon>
        <taxon>Pseudomonadati</taxon>
        <taxon>Pseudomonadota</taxon>
        <taxon>Alphaproteobacteria</taxon>
        <taxon>Hyphomicrobiales</taxon>
        <taxon>Phyllobacteriaceae</taxon>
        <taxon>Mesorhizobium</taxon>
    </lineage>
</organism>
<dbReference type="SUPFAM" id="SSF53756">
    <property type="entry name" value="UDP-Glycosyltransferase/glycogen phosphorylase"/>
    <property type="match status" value="1"/>
</dbReference>
<feature type="domain" description="Glycosyltransferase subfamily 4-like N-terminal" evidence="2">
    <location>
        <begin position="19"/>
        <end position="185"/>
    </location>
</feature>
<evidence type="ECO:0000313" key="3">
    <source>
        <dbReference type="EMBL" id="SDI16327.1"/>
    </source>
</evidence>
<dbReference type="Proteomes" id="UP000198894">
    <property type="component" value="Unassembled WGS sequence"/>
</dbReference>
<dbReference type="Gene3D" id="3.40.50.2000">
    <property type="entry name" value="Glycogen Phosphorylase B"/>
    <property type="match status" value="2"/>
</dbReference>
<gene>
    <name evidence="3" type="ORF">SAMN05428953_101324</name>
</gene>
<reference evidence="4" key="1">
    <citation type="submission" date="2016-10" db="EMBL/GenBank/DDBJ databases">
        <authorList>
            <person name="Varghese N."/>
            <person name="Submissions S."/>
        </authorList>
    </citation>
    <scope>NUCLEOTIDE SEQUENCE [LARGE SCALE GENOMIC DNA]</scope>
    <source>
        <strain evidence="4">CGMCC 1.11022</strain>
    </source>
</reference>
<evidence type="ECO:0000313" key="4">
    <source>
        <dbReference type="Proteomes" id="UP000198894"/>
    </source>
</evidence>
<dbReference type="PANTHER" id="PTHR45947">
    <property type="entry name" value="SULFOQUINOVOSYL TRANSFERASE SQD2"/>
    <property type="match status" value="1"/>
</dbReference>
<name>A0A1G8IBY0_9HYPH</name>
<sequence length="366" mass="39928">MLQSLIRRPRRILMTVDAVGGVWRYALDLARELAHGGDSIVLAGLGPEPSEEQAKEAQAFAGLAWLKTPPDWMTRNEDDLEMLPQELRALVGDYAIDLVHLNAPTQAVGLDLPCPVVAVSHSCVVTWLHAVRGRAADGEWAWQKDRNRRGFDWANAVVAPSRSHADMLEACYGPIARLSVVSNGTRPGPKPERREPVVLAAARWWDEGKNAATLDQAAALTKWPVFAAGPIEGGDGQRVSFSNVVALGSVCHDEVRRLMARAGIFVSPSIYEPFGLAALEAATSATPLVLADIPNYRELWNGAALFYDVHDPGDLARCVDCLSDDAQHRRRLGEAAARRARRFSPARQAAAMHDIYDRAALAVAER</sequence>
<evidence type="ECO:0000259" key="2">
    <source>
        <dbReference type="Pfam" id="PF13439"/>
    </source>
</evidence>
<dbReference type="GO" id="GO:0016757">
    <property type="term" value="F:glycosyltransferase activity"/>
    <property type="evidence" value="ECO:0007669"/>
    <property type="project" value="InterPro"/>
</dbReference>
<dbReference type="InterPro" id="IPR028098">
    <property type="entry name" value="Glyco_trans_4-like_N"/>
</dbReference>
<dbReference type="AlphaFoldDB" id="A0A1G8IBY0"/>
<dbReference type="CDD" id="cd03801">
    <property type="entry name" value="GT4_PimA-like"/>
    <property type="match status" value="1"/>
</dbReference>
<keyword evidence="4" id="KW-1185">Reference proteome</keyword>
<dbReference type="RefSeq" id="WP_091590208.1">
    <property type="nucleotide sequence ID" value="NZ_FNEE01000001.1"/>
</dbReference>
<feature type="domain" description="Glycosyl transferase family 1" evidence="1">
    <location>
        <begin position="243"/>
        <end position="338"/>
    </location>
</feature>
<keyword evidence="3" id="KW-0808">Transferase</keyword>
<dbReference type="InterPro" id="IPR050194">
    <property type="entry name" value="Glycosyltransferase_grp1"/>
</dbReference>
<dbReference type="PANTHER" id="PTHR45947:SF3">
    <property type="entry name" value="SULFOQUINOVOSYL TRANSFERASE SQD2"/>
    <property type="match status" value="1"/>
</dbReference>
<proteinExistence type="predicted"/>
<evidence type="ECO:0000259" key="1">
    <source>
        <dbReference type="Pfam" id="PF00534"/>
    </source>
</evidence>
<dbReference type="Pfam" id="PF00534">
    <property type="entry name" value="Glycos_transf_1"/>
    <property type="match status" value="1"/>
</dbReference>